<accession>A0AAV8Z2V7</accession>
<feature type="compositionally biased region" description="Low complexity" evidence="1">
    <location>
        <begin position="82"/>
        <end position="91"/>
    </location>
</feature>
<gene>
    <name evidence="2" type="ORF">NQ318_004880</name>
</gene>
<proteinExistence type="predicted"/>
<comment type="caution">
    <text evidence="2">The sequence shown here is derived from an EMBL/GenBank/DDBJ whole genome shotgun (WGS) entry which is preliminary data.</text>
</comment>
<name>A0AAV8Z2V7_9CUCU</name>
<dbReference type="AlphaFoldDB" id="A0AAV8Z2V7"/>
<dbReference type="EMBL" id="JAPWTK010000023">
    <property type="protein sequence ID" value="KAJ8957400.1"/>
    <property type="molecule type" value="Genomic_DNA"/>
</dbReference>
<evidence type="ECO:0000313" key="2">
    <source>
        <dbReference type="EMBL" id="KAJ8957400.1"/>
    </source>
</evidence>
<evidence type="ECO:0000256" key="1">
    <source>
        <dbReference type="SAM" id="MobiDB-lite"/>
    </source>
</evidence>
<sequence>CTNFLSDAIDFVLLGRRKEKRRGTGGIERRGLGQWTEMREKRRRCIGSAPEIGNLTGTKRERGIEPGSTSGSTALTENQADTGTITRTTTGVRYRSPMTSKIAHHSVTNR</sequence>
<feature type="region of interest" description="Disordered" evidence="1">
    <location>
        <begin position="46"/>
        <end position="110"/>
    </location>
</feature>
<feature type="compositionally biased region" description="Polar residues" evidence="1">
    <location>
        <begin position="67"/>
        <end position="81"/>
    </location>
</feature>
<dbReference type="Proteomes" id="UP001162162">
    <property type="component" value="Unassembled WGS sequence"/>
</dbReference>
<reference evidence="2" key="1">
    <citation type="journal article" date="2023" name="Insect Mol. Biol.">
        <title>Genome sequencing provides insights into the evolution of gene families encoding plant cell wall-degrading enzymes in longhorned beetles.</title>
        <authorList>
            <person name="Shin N.R."/>
            <person name="Okamura Y."/>
            <person name="Kirsch R."/>
            <person name="Pauchet Y."/>
        </authorList>
    </citation>
    <scope>NUCLEOTIDE SEQUENCE</scope>
    <source>
        <strain evidence="2">AMC_N1</strain>
    </source>
</reference>
<feature type="non-terminal residue" evidence="2">
    <location>
        <position position="1"/>
    </location>
</feature>
<keyword evidence="3" id="KW-1185">Reference proteome</keyword>
<evidence type="ECO:0000313" key="3">
    <source>
        <dbReference type="Proteomes" id="UP001162162"/>
    </source>
</evidence>
<organism evidence="2 3">
    <name type="scientific">Aromia moschata</name>
    <dbReference type="NCBI Taxonomy" id="1265417"/>
    <lineage>
        <taxon>Eukaryota</taxon>
        <taxon>Metazoa</taxon>
        <taxon>Ecdysozoa</taxon>
        <taxon>Arthropoda</taxon>
        <taxon>Hexapoda</taxon>
        <taxon>Insecta</taxon>
        <taxon>Pterygota</taxon>
        <taxon>Neoptera</taxon>
        <taxon>Endopterygota</taxon>
        <taxon>Coleoptera</taxon>
        <taxon>Polyphaga</taxon>
        <taxon>Cucujiformia</taxon>
        <taxon>Chrysomeloidea</taxon>
        <taxon>Cerambycidae</taxon>
        <taxon>Cerambycinae</taxon>
        <taxon>Callichromatini</taxon>
        <taxon>Aromia</taxon>
    </lineage>
</organism>
<protein>
    <submittedName>
        <fullName evidence="2">Uncharacterized protein</fullName>
    </submittedName>
</protein>